<reference evidence="1" key="1">
    <citation type="journal article" date="2023" name="Nat. Commun.">
        <title>Diploid and tetraploid genomes of Acorus and the evolution of monocots.</title>
        <authorList>
            <person name="Ma L."/>
            <person name="Liu K.W."/>
            <person name="Li Z."/>
            <person name="Hsiao Y.Y."/>
            <person name="Qi Y."/>
            <person name="Fu T."/>
            <person name="Tang G.D."/>
            <person name="Zhang D."/>
            <person name="Sun W.H."/>
            <person name="Liu D.K."/>
            <person name="Li Y."/>
            <person name="Chen G.Z."/>
            <person name="Liu X.D."/>
            <person name="Liao X.Y."/>
            <person name="Jiang Y.T."/>
            <person name="Yu X."/>
            <person name="Hao Y."/>
            <person name="Huang J."/>
            <person name="Zhao X.W."/>
            <person name="Ke S."/>
            <person name="Chen Y.Y."/>
            <person name="Wu W.L."/>
            <person name="Hsu J.L."/>
            <person name="Lin Y.F."/>
            <person name="Huang M.D."/>
            <person name="Li C.Y."/>
            <person name="Huang L."/>
            <person name="Wang Z.W."/>
            <person name="Zhao X."/>
            <person name="Zhong W.Y."/>
            <person name="Peng D.H."/>
            <person name="Ahmad S."/>
            <person name="Lan S."/>
            <person name="Zhang J.S."/>
            <person name="Tsai W.C."/>
            <person name="Van de Peer Y."/>
            <person name="Liu Z.J."/>
        </authorList>
    </citation>
    <scope>NUCLEOTIDE SEQUENCE</scope>
    <source>
        <strain evidence="1">CP</strain>
    </source>
</reference>
<gene>
    <name evidence="1" type="ORF">QJS10_CPB21g00929</name>
</gene>
<name>A0AAV9C470_ACOCL</name>
<dbReference type="AlphaFoldDB" id="A0AAV9C470"/>
<organism evidence="1 2">
    <name type="scientific">Acorus calamus</name>
    <name type="common">Sweet flag</name>
    <dbReference type="NCBI Taxonomy" id="4465"/>
    <lineage>
        <taxon>Eukaryota</taxon>
        <taxon>Viridiplantae</taxon>
        <taxon>Streptophyta</taxon>
        <taxon>Embryophyta</taxon>
        <taxon>Tracheophyta</taxon>
        <taxon>Spermatophyta</taxon>
        <taxon>Magnoliopsida</taxon>
        <taxon>Liliopsida</taxon>
        <taxon>Acoraceae</taxon>
        <taxon>Acorus</taxon>
    </lineage>
</organism>
<sequence>MSCLERQCHSYTRLEKEDPDEVRHRKARFLIYKTLERAASPSHRRRRRSCFRIKAIGKPVVAIGARLGRLWKGRLFSSGRGGGGGVFRLPIVF</sequence>
<dbReference type="PANTHER" id="PTHR35687:SF1">
    <property type="entry name" value="OS07G0516700 PROTEIN"/>
    <property type="match status" value="1"/>
</dbReference>
<comment type="caution">
    <text evidence="1">The sequence shown here is derived from an EMBL/GenBank/DDBJ whole genome shotgun (WGS) entry which is preliminary data.</text>
</comment>
<dbReference type="Proteomes" id="UP001180020">
    <property type="component" value="Unassembled WGS sequence"/>
</dbReference>
<protein>
    <submittedName>
        <fullName evidence="1">Uncharacterized protein</fullName>
    </submittedName>
</protein>
<keyword evidence="2" id="KW-1185">Reference proteome</keyword>
<accession>A0AAV9C470</accession>
<proteinExistence type="predicted"/>
<evidence type="ECO:0000313" key="2">
    <source>
        <dbReference type="Proteomes" id="UP001180020"/>
    </source>
</evidence>
<reference evidence="1" key="2">
    <citation type="submission" date="2023-06" db="EMBL/GenBank/DDBJ databases">
        <authorList>
            <person name="Ma L."/>
            <person name="Liu K.-W."/>
            <person name="Li Z."/>
            <person name="Hsiao Y.-Y."/>
            <person name="Qi Y."/>
            <person name="Fu T."/>
            <person name="Tang G."/>
            <person name="Zhang D."/>
            <person name="Sun W.-H."/>
            <person name="Liu D.-K."/>
            <person name="Li Y."/>
            <person name="Chen G.-Z."/>
            <person name="Liu X.-D."/>
            <person name="Liao X.-Y."/>
            <person name="Jiang Y.-T."/>
            <person name="Yu X."/>
            <person name="Hao Y."/>
            <person name="Huang J."/>
            <person name="Zhao X.-W."/>
            <person name="Ke S."/>
            <person name="Chen Y.-Y."/>
            <person name="Wu W.-L."/>
            <person name="Hsu J.-L."/>
            <person name="Lin Y.-F."/>
            <person name="Huang M.-D."/>
            <person name="Li C.-Y."/>
            <person name="Huang L."/>
            <person name="Wang Z.-W."/>
            <person name="Zhao X."/>
            <person name="Zhong W.-Y."/>
            <person name="Peng D.-H."/>
            <person name="Ahmad S."/>
            <person name="Lan S."/>
            <person name="Zhang J.-S."/>
            <person name="Tsai W.-C."/>
            <person name="Van De Peer Y."/>
            <person name="Liu Z.-J."/>
        </authorList>
    </citation>
    <scope>NUCLEOTIDE SEQUENCE</scope>
    <source>
        <strain evidence="1">CP</strain>
        <tissue evidence="1">Leaves</tissue>
    </source>
</reference>
<dbReference type="EMBL" id="JAUJYO010000021">
    <property type="protein sequence ID" value="KAK1283605.1"/>
    <property type="molecule type" value="Genomic_DNA"/>
</dbReference>
<evidence type="ECO:0000313" key="1">
    <source>
        <dbReference type="EMBL" id="KAK1283605.1"/>
    </source>
</evidence>
<dbReference type="PANTHER" id="PTHR35687">
    <property type="entry name" value="OS07G0516700 PROTEIN"/>
    <property type="match status" value="1"/>
</dbReference>